<dbReference type="Proteomes" id="UP000230775">
    <property type="component" value="Unassembled WGS sequence"/>
</dbReference>
<comment type="caution">
    <text evidence="13">The sequence shown here is derived from an EMBL/GenBank/DDBJ whole genome shotgun (WGS) entry which is preliminary data.</text>
</comment>
<evidence type="ECO:0000256" key="8">
    <source>
        <dbReference type="ARBA" id="ARBA00023229"/>
    </source>
</evidence>
<dbReference type="PIRSF" id="PIRSF003314">
    <property type="entry name" value="IPP_isomerase"/>
    <property type="match status" value="1"/>
</dbReference>
<evidence type="ECO:0000256" key="11">
    <source>
        <dbReference type="HAMAP-Rule" id="MF_00354"/>
    </source>
</evidence>
<evidence type="ECO:0000256" key="7">
    <source>
        <dbReference type="ARBA" id="ARBA00022857"/>
    </source>
</evidence>
<comment type="function">
    <text evidence="11">Involved in the biosynthesis of isoprenoids. Catalyzes the 1,3-allylic rearrangement of the homoallylic substrate isopentenyl (IPP) to its allylic isomer, dimethylallyl diphosphate (DMAPP).</text>
</comment>
<evidence type="ECO:0000256" key="5">
    <source>
        <dbReference type="ARBA" id="ARBA00022723"/>
    </source>
</evidence>
<dbReference type="GO" id="GO:0010181">
    <property type="term" value="F:FMN binding"/>
    <property type="evidence" value="ECO:0007669"/>
    <property type="project" value="UniProtKB-UniRule"/>
</dbReference>
<feature type="binding site" evidence="11">
    <location>
        <begin position="92"/>
        <end position="94"/>
    </location>
    <ligand>
        <name>substrate</name>
    </ligand>
</feature>
<keyword evidence="8 11" id="KW-0414">Isoprene biosynthesis</keyword>
<dbReference type="EC" id="5.3.3.2" evidence="11"/>
<comment type="caution">
    <text evidence="11">Lacks conserved residue(s) required for the propagation of feature annotation.</text>
</comment>
<evidence type="ECO:0000256" key="2">
    <source>
        <dbReference type="ARBA" id="ARBA00022490"/>
    </source>
</evidence>
<evidence type="ECO:0000256" key="3">
    <source>
        <dbReference type="ARBA" id="ARBA00022630"/>
    </source>
</evidence>
<evidence type="ECO:0000256" key="4">
    <source>
        <dbReference type="ARBA" id="ARBA00022643"/>
    </source>
</evidence>
<dbReference type="GO" id="GO:0016491">
    <property type="term" value="F:oxidoreductase activity"/>
    <property type="evidence" value="ECO:0007669"/>
    <property type="project" value="InterPro"/>
</dbReference>
<feature type="domain" description="FMN-dependent dehydrogenase" evidence="12">
    <location>
        <begin position="22"/>
        <end position="93"/>
    </location>
</feature>
<keyword evidence="2 11" id="KW-0963">Cytoplasm</keyword>
<feature type="binding site" evidence="11">
    <location>
        <position position="155"/>
    </location>
    <ligand>
        <name>substrate</name>
    </ligand>
</feature>
<dbReference type="GO" id="GO:0070402">
    <property type="term" value="F:NADPH binding"/>
    <property type="evidence" value="ECO:0007669"/>
    <property type="project" value="UniProtKB-UniRule"/>
</dbReference>
<feature type="binding site" evidence="11">
    <location>
        <position position="120"/>
    </location>
    <ligand>
        <name>FMN</name>
        <dbReference type="ChEBI" id="CHEBI:58210"/>
    </ligand>
</feature>
<evidence type="ECO:0000313" key="14">
    <source>
        <dbReference type="Proteomes" id="UP000230775"/>
    </source>
</evidence>
<name>A0A2H0WPD2_9BACT</name>
<dbReference type="GO" id="GO:0008299">
    <property type="term" value="P:isoprenoid biosynthetic process"/>
    <property type="evidence" value="ECO:0007669"/>
    <property type="project" value="UniProtKB-UniRule"/>
</dbReference>
<dbReference type="HAMAP" id="MF_00354">
    <property type="entry name" value="Idi_2"/>
    <property type="match status" value="1"/>
</dbReference>
<feature type="binding site" evidence="11">
    <location>
        <position position="217"/>
    </location>
    <ligand>
        <name>FMN</name>
        <dbReference type="ChEBI" id="CHEBI:58210"/>
    </ligand>
</feature>
<feature type="binding site" evidence="11">
    <location>
        <begin position="263"/>
        <end position="265"/>
    </location>
    <ligand>
        <name>FMN</name>
        <dbReference type="ChEBI" id="CHEBI:58210"/>
    </ligand>
</feature>
<dbReference type="SMART" id="SM01240">
    <property type="entry name" value="IMPDH"/>
    <property type="match status" value="1"/>
</dbReference>
<comment type="cofactor">
    <cofactor evidence="11">
        <name>Mg(2+)</name>
        <dbReference type="ChEBI" id="CHEBI:18420"/>
    </cofactor>
</comment>
<keyword evidence="9 11" id="KW-0413">Isomerase</keyword>
<comment type="subcellular location">
    <subcellularLocation>
        <location evidence="11">Cytoplasm</location>
    </subcellularLocation>
</comment>
<evidence type="ECO:0000256" key="10">
    <source>
        <dbReference type="ARBA" id="ARBA00025810"/>
    </source>
</evidence>
<dbReference type="GO" id="GO:0004452">
    <property type="term" value="F:isopentenyl-diphosphate delta-isomerase activity"/>
    <property type="evidence" value="ECO:0007669"/>
    <property type="project" value="UniProtKB-UniRule"/>
</dbReference>
<proteinExistence type="inferred from homology"/>
<feature type="binding site" evidence="11">
    <location>
        <position position="92"/>
    </location>
    <ligand>
        <name>FMN</name>
        <dbReference type="ChEBI" id="CHEBI:58210"/>
    </ligand>
</feature>
<keyword evidence="7 11" id="KW-0521">NADP</keyword>
<comment type="catalytic activity">
    <reaction evidence="11">
        <text>isopentenyl diphosphate = dimethylallyl diphosphate</text>
        <dbReference type="Rhea" id="RHEA:23284"/>
        <dbReference type="ChEBI" id="CHEBI:57623"/>
        <dbReference type="ChEBI" id="CHEBI:128769"/>
        <dbReference type="EC" id="5.3.3.2"/>
    </reaction>
</comment>
<organism evidence="13 14">
    <name type="scientific">Candidatus Shapirobacteria bacterium CG09_land_8_20_14_0_10_39_12</name>
    <dbReference type="NCBI Taxonomy" id="1974885"/>
    <lineage>
        <taxon>Bacteria</taxon>
        <taxon>Candidatus Shapironibacteriota</taxon>
    </lineage>
</organism>
<feature type="binding site" evidence="11">
    <location>
        <position position="156"/>
    </location>
    <ligand>
        <name>Mg(2+)</name>
        <dbReference type="ChEBI" id="CHEBI:18420"/>
    </ligand>
</feature>
<dbReference type="AlphaFoldDB" id="A0A2H0WPD2"/>
<comment type="similarity">
    <text evidence="11">Belongs to the IPP isomerase type 2 family.</text>
</comment>
<dbReference type="InterPro" id="IPR013785">
    <property type="entry name" value="Aldolase_TIM"/>
</dbReference>
<evidence type="ECO:0000259" key="12">
    <source>
        <dbReference type="Pfam" id="PF01070"/>
    </source>
</evidence>
<evidence type="ECO:0000256" key="6">
    <source>
        <dbReference type="ARBA" id="ARBA00022842"/>
    </source>
</evidence>
<dbReference type="NCBIfam" id="TIGR02151">
    <property type="entry name" value="IPP_isom_2"/>
    <property type="match status" value="1"/>
</dbReference>
<dbReference type="Pfam" id="PF01070">
    <property type="entry name" value="FMN_dh"/>
    <property type="match status" value="2"/>
</dbReference>
<keyword evidence="6 11" id="KW-0460">Magnesium</keyword>
<evidence type="ECO:0000256" key="9">
    <source>
        <dbReference type="ARBA" id="ARBA00023235"/>
    </source>
</evidence>
<feature type="binding site" evidence="11">
    <location>
        <position position="187"/>
    </location>
    <ligand>
        <name>FMN</name>
        <dbReference type="ChEBI" id="CHEBI:58210"/>
    </ligand>
</feature>
<dbReference type="SUPFAM" id="SSF51395">
    <property type="entry name" value="FMN-linked oxidoreductases"/>
    <property type="match status" value="1"/>
</dbReference>
<reference evidence="14" key="1">
    <citation type="submission" date="2017-09" db="EMBL/GenBank/DDBJ databases">
        <title>Depth-based differentiation of microbial function through sediment-hosted aquifers and enrichment of novel symbionts in the deep terrestrial subsurface.</title>
        <authorList>
            <person name="Probst A.J."/>
            <person name="Ladd B."/>
            <person name="Jarett J.K."/>
            <person name="Geller-Mcgrath D.E."/>
            <person name="Sieber C.M.K."/>
            <person name="Emerson J.B."/>
            <person name="Anantharaman K."/>
            <person name="Thomas B.C."/>
            <person name="Malmstrom R."/>
            <person name="Stieglmeier M."/>
            <person name="Klingl A."/>
            <person name="Woyke T."/>
            <person name="Ryan C.M."/>
            <person name="Banfield J.F."/>
        </authorList>
    </citation>
    <scope>NUCLEOTIDE SEQUENCE [LARGE SCALE GENOMIC DNA]</scope>
</reference>
<dbReference type="PANTHER" id="PTHR43665">
    <property type="entry name" value="ISOPENTENYL-DIPHOSPHATE DELTA-ISOMERASE"/>
    <property type="match status" value="1"/>
</dbReference>
<dbReference type="PANTHER" id="PTHR43665:SF1">
    <property type="entry name" value="ISOPENTENYL-DIPHOSPHATE DELTA-ISOMERASE"/>
    <property type="match status" value="1"/>
</dbReference>
<comment type="cofactor">
    <cofactor evidence="1 11">
        <name>FMN</name>
        <dbReference type="ChEBI" id="CHEBI:58210"/>
    </cofactor>
</comment>
<dbReference type="CDD" id="cd02811">
    <property type="entry name" value="IDI-2_FMN"/>
    <property type="match status" value="1"/>
</dbReference>
<evidence type="ECO:0000256" key="1">
    <source>
        <dbReference type="ARBA" id="ARBA00001917"/>
    </source>
</evidence>
<protein>
    <recommendedName>
        <fullName evidence="11">Isopentenyl-diphosphate delta-isomerase</fullName>
        <shortName evidence="11">IPP isomerase</shortName>
        <ecNumber evidence="11">5.3.3.2</ecNumber>
    </recommendedName>
    <alternativeName>
        <fullName evidence="11">Isopentenyl diphosphate:dimethylallyl diphosphate isomerase</fullName>
    </alternativeName>
    <alternativeName>
        <fullName evidence="11">Isopentenyl pyrophosphate isomerase</fullName>
    </alternativeName>
    <alternativeName>
        <fullName evidence="11">Type 2 isopentenyl diphosphate isomerase</fullName>
        <shortName evidence="11">IDI-2</shortName>
    </alternativeName>
</protein>
<accession>A0A2H0WPD2</accession>
<feature type="binding site" evidence="11">
    <location>
        <begin position="5"/>
        <end position="6"/>
    </location>
    <ligand>
        <name>substrate</name>
    </ligand>
</feature>
<dbReference type="GO" id="GO:0000287">
    <property type="term" value="F:magnesium ion binding"/>
    <property type="evidence" value="ECO:0007669"/>
    <property type="project" value="UniProtKB-UniRule"/>
</dbReference>
<gene>
    <name evidence="11" type="primary">fni</name>
    <name evidence="13" type="ORF">COT64_02380</name>
</gene>
<comment type="subunit">
    <text evidence="10 11">Homooctamer. Dimer of tetramers.</text>
</comment>
<sequence length="333" mass="35996">MIVERKLNHFRICLEEGVEVGSAGFENYSFTHNALPEIDFDKIDTSVKFLRKELKAPILISPMTGGTKQATLINRNLAKAAQKVGVAMAVGSQRVAIEKPSLAKTFQVRKFAPDILLFANLGAVQLNYGFGVKECRQAVEMIEADGLILHLNPLQEVIQPEGNTDFSGLLEKIKKIARQLKVPLIVKEVGVGISGKVAQKLFQAGVEIIDVAGWGGTNWALIEGIRAGNEEIGELFAHWGIPTAEAISQCAEIKGLIVIGSGGIRNGIEIAKALALGADLVGIALSFLKPATHSVKEVEKKLQSLISQLKTVMFCLGVKNIDELKKVKLISKV</sequence>
<dbReference type="EMBL" id="PEZI01000048">
    <property type="protein sequence ID" value="PIS14497.1"/>
    <property type="molecule type" value="Genomic_DNA"/>
</dbReference>
<dbReference type="Gene3D" id="3.20.20.70">
    <property type="entry name" value="Aldolase class I"/>
    <property type="match status" value="1"/>
</dbReference>
<dbReference type="InterPro" id="IPR011179">
    <property type="entry name" value="IPdP_isomerase"/>
</dbReference>
<evidence type="ECO:0000313" key="13">
    <source>
        <dbReference type="EMBL" id="PIS14497.1"/>
    </source>
</evidence>
<keyword evidence="4 11" id="KW-0288">FMN</keyword>
<feature type="binding site" evidence="11">
    <location>
        <begin position="284"/>
        <end position="285"/>
    </location>
    <ligand>
        <name>FMN</name>
        <dbReference type="ChEBI" id="CHEBI:58210"/>
    </ligand>
</feature>
<dbReference type="InterPro" id="IPR000262">
    <property type="entry name" value="FMN-dep_DH"/>
</dbReference>
<dbReference type="GO" id="GO:0005737">
    <property type="term" value="C:cytoplasm"/>
    <property type="evidence" value="ECO:0007669"/>
    <property type="project" value="UniProtKB-SubCell"/>
</dbReference>
<keyword evidence="5 11" id="KW-0479">Metal-binding</keyword>
<keyword evidence="3 11" id="KW-0285">Flavoprotein</keyword>
<feature type="binding site" evidence="11">
    <location>
        <position position="61"/>
    </location>
    <ligand>
        <name>FMN</name>
        <dbReference type="ChEBI" id="CHEBI:58210"/>
    </ligand>
</feature>
<comment type="cofactor">
    <cofactor evidence="11">
        <name>NADPH</name>
        <dbReference type="ChEBI" id="CHEBI:57783"/>
    </cofactor>
</comment>
<feature type="domain" description="FMN-dependent dehydrogenase" evidence="12">
    <location>
        <begin position="170"/>
        <end position="326"/>
    </location>
</feature>